<evidence type="ECO:0000256" key="2">
    <source>
        <dbReference type="ARBA" id="ARBA00022692"/>
    </source>
</evidence>
<evidence type="ECO:0000256" key="3">
    <source>
        <dbReference type="ARBA" id="ARBA00022989"/>
    </source>
</evidence>
<comment type="subcellular location">
    <subcellularLocation>
        <location evidence="1">Membrane</location>
        <topology evidence="1">Multi-pass membrane protein</topology>
    </subcellularLocation>
</comment>
<reference evidence="7" key="1">
    <citation type="submission" date="2023-06" db="EMBL/GenBank/DDBJ databases">
        <title>Genome-scale phylogeny and comparative genomics of the fungal order Sordariales.</title>
        <authorList>
            <consortium name="Lawrence Berkeley National Laboratory"/>
            <person name="Hensen N."/>
            <person name="Bonometti L."/>
            <person name="Westerberg I."/>
            <person name="Brannstrom I.O."/>
            <person name="Guillou S."/>
            <person name="Cros-Aarteil S."/>
            <person name="Calhoun S."/>
            <person name="Haridas S."/>
            <person name="Kuo A."/>
            <person name="Mondo S."/>
            <person name="Pangilinan J."/>
            <person name="Riley R."/>
            <person name="LaButti K."/>
            <person name="Andreopoulos B."/>
            <person name="Lipzen A."/>
            <person name="Chen C."/>
            <person name="Yanf M."/>
            <person name="Daum C."/>
            <person name="Ng V."/>
            <person name="Clum A."/>
            <person name="Steindorff A."/>
            <person name="Ohm R."/>
            <person name="Martin F."/>
            <person name="Silar P."/>
            <person name="Natvig D."/>
            <person name="Lalanne C."/>
            <person name="Gautier V."/>
            <person name="Ament-velasquez S.L."/>
            <person name="Kruys A."/>
            <person name="Hutchinson M.I."/>
            <person name="Powell A.J."/>
            <person name="Barry K."/>
            <person name="Miller A.N."/>
            <person name="Grigoriev I.V."/>
            <person name="Debuchy R."/>
            <person name="Gladieux P."/>
            <person name="Thoren M.H."/>
            <person name="Johannesson H."/>
        </authorList>
    </citation>
    <scope>NUCLEOTIDE SEQUENCE</scope>
    <source>
        <strain evidence="7">SMH2392-1A</strain>
    </source>
</reference>
<name>A0AA40AKQ6_9PEZI</name>
<dbReference type="EMBL" id="JAUIRO010000004">
    <property type="protein sequence ID" value="KAK0717632.1"/>
    <property type="molecule type" value="Genomic_DNA"/>
</dbReference>
<dbReference type="Proteomes" id="UP001172101">
    <property type="component" value="Unassembled WGS sequence"/>
</dbReference>
<feature type="compositionally biased region" description="Polar residues" evidence="5">
    <location>
        <begin position="30"/>
        <end position="42"/>
    </location>
</feature>
<gene>
    <name evidence="7" type="ORF">B0T26DRAFT_675908</name>
</gene>
<evidence type="ECO:0000313" key="8">
    <source>
        <dbReference type="Proteomes" id="UP001172101"/>
    </source>
</evidence>
<accession>A0AA40AKQ6</accession>
<dbReference type="Gene3D" id="1.20.58.340">
    <property type="entry name" value="Magnesium transport protein CorA, transmembrane region"/>
    <property type="match status" value="1"/>
</dbReference>
<keyword evidence="3 6" id="KW-1133">Transmembrane helix</keyword>
<proteinExistence type="predicted"/>
<dbReference type="InterPro" id="IPR045863">
    <property type="entry name" value="CorA_TM1_TM2"/>
</dbReference>
<feature type="transmembrane region" description="Helical" evidence="6">
    <location>
        <begin position="101"/>
        <end position="124"/>
    </location>
</feature>
<evidence type="ECO:0000256" key="4">
    <source>
        <dbReference type="ARBA" id="ARBA00023136"/>
    </source>
</evidence>
<evidence type="ECO:0000313" key="7">
    <source>
        <dbReference type="EMBL" id="KAK0717632.1"/>
    </source>
</evidence>
<organism evidence="7 8">
    <name type="scientific">Lasiosphaeria miniovina</name>
    <dbReference type="NCBI Taxonomy" id="1954250"/>
    <lineage>
        <taxon>Eukaryota</taxon>
        <taxon>Fungi</taxon>
        <taxon>Dikarya</taxon>
        <taxon>Ascomycota</taxon>
        <taxon>Pezizomycotina</taxon>
        <taxon>Sordariomycetes</taxon>
        <taxon>Sordariomycetidae</taxon>
        <taxon>Sordariales</taxon>
        <taxon>Lasiosphaeriaceae</taxon>
        <taxon>Lasiosphaeria</taxon>
    </lineage>
</organism>
<comment type="caution">
    <text evidence="7">The sequence shown here is derived from an EMBL/GenBank/DDBJ whole genome shotgun (WGS) entry which is preliminary data.</text>
</comment>
<dbReference type="SUPFAM" id="SSF144083">
    <property type="entry name" value="Magnesium transport protein CorA, transmembrane region"/>
    <property type="match status" value="1"/>
</dbReference>
<evidence type="ECO:0000256" key="6">
    <source>
        <dbReference type="SAM" id="Phobius"/>
    </source>
</evidence>
<protein>
    <submittedName>
        <fullName evidence="7">Uncharacterized protein</fullName>
    </submittedName>
</protein>
<dbReference type="GeneID" id="85323168"/>
<dbReference type="AlphaFoldDB" id="A0AA40AKQ6"/>
<evidence type="ECO:0000256" key="1">
    <source>
        <dbReference type="ARBA" id="ARBA00004141"/>
    </source>
</evidence>
<keyword evidence="8" id="KW-1185">Reference proteome</keyword>
<dbReference type="RefSeq" id="XP_060296425.1">
    <property type="nucleotide sequence ID" value="XM_060439898.1"/>
</dbReference>
<feature type="region of interest" description="Disordered" evidence="5">
    <location>
        <begin position="1"/>
        <end position="65"/>
    </location>
</feature>
<keyword evidence="2 6" id="KW-0812">Transmembrane</keyword>
<keyword evidence="4 6" id="KW-0472">Membrane</keyword>
<dbReference type="GO" id="GO:0016020">
    <property type="term" value="C:membrane"/>
    <property type="evidence" value="ECO:0007669"/>
    <property type="project" value="UniProtKB-SubCell"/>
</dbReference>
<sequence>MPAPTVEDFTSDSDDHGPSTLYSYAPSRGISKNLSNRGSVSAASGDEGDSDIARPPELETTTSRAPPAAYHVFEFRYVGDGTFGGQHSAELSVVSDTKENALYAFTIVTIIFLPLSAVSSIFGVNISDFRDMEQGQCYTGLRPSPSPSPLFSLASGPASWETLSDGYLGASRGGCCPAT</sequence>
<evidence type="ECO:0000256" key="5">
    <source>
        <dbReference type="SAM" id="MobiDB-lite"/>
    </source>
</evidence>